<comment type="similarity">
    <text evidence="1">Belongs to the Cyclase 1 superfamily.</text>
</comment>
<gene>
    <name evidence="2" type="ORF">I316_01597</name>
</gene>
<dbReference type="GO" id="GO:0004061">
    <property type="term" value="F:arylformamidase activity"/>
    <property type="evidence" value="ECO:0007669"/>
    <property type="project" value="InterPro"/>
</dbReference>
<reference evidence="2 3" key="1">
    <citation type="submission" date="2013-07" db="EMBL/GenBank/DDBJ databases">
        <title>The Genome Sequence of Cryptococcus heveanensis BCC8398.</title>
        <authorList>
            <consortium name="The Broad Institute Genome Sequencing Platform"/>
            <person name="Cuomo C."/>
            <person name="Litvintseva A."/>
            <person name="Chen Y."/>
            <person name="Heitman J."/>
            <person name="Sun S."/>
            <person name="Springer D."/>
            <person name="Dromer F."/>
            <person name="Young S.K."/>
            <person name="Zeng Q."/>
            <person name="Gargeya S."/>
            <person name="Fitzgerald M."/>
            <person name="Abouelleil A."/>
            <person name="Alvarado L."/>
            <person name="Berlin A.M."/>
            <person name="Chapman S.B."/>
            <person name="Dewar J."/>
            <person name="Goldberg J."/>
            <person name="Griggs A."/>
            <person name="Gujja S."/>
            <person name="Hansen M."/>
            <person name="Howarth C."/>
            <person name="Imamovic A."/>
            <person name="Larimer J."/>
            <person name="McCowan C."/>
            <person name="Murphy C."/>
            <person name="Pearson M."/>
            <person name="Priest M."/>
            <person name="Roberts A."/>
            <person name="Saif S."/>
            <person name="Shea T."/>
            <person name="Sykes S."/>
            <person name="Wortman J."/>
            <person name="Nusbaum C."/>
            <person name="Birren B."/>
        </authorList>
    </citation>
    <scope>NUCLEOTIDE SEQUENCE [LARGE SCALE GENOMIC DNA]</scope>
    <source>
        <strain evidence="2 3">BCC8398</strain>
    </source>
</reference>
<dbReference type="Proteomes" id="UP000092666">
    <property type="component" value="Unassembled WGS sequence"/>
</dbReference>
<dbReference type="InterPro" id="IPR037175">
    <property type="entry name" value="KFase_sf"/>
</dbReference>
<dbReference type="AlphaFoldDB" id="A0A1B9H155"/>
<protein>
    <recommendedName>
        <fullName evidence="4">Cyclase</fullName>
    </recommendedName>
</protein>
<dbReference type="PANTHER" id="PTHR34861:SF11">
    <property type="entry name" value="CYCLASE"/>
    <property type="match status" value="1"/>
</dbReference>
<dbReference type="PANTHER" id="PTHR34861">
    <property type="match status" value="1"/>
</dbReference>
<dbReference type="EMBL" id="KI669494">
    <property type="protein sequence ID" value="OCF36999.1"/>
    <property type="molecule type" value="Genomic_DNA"/>
</dbReference>
<dbReference type="STRING" id="1296120.A0A1B9H155"/>
<accession>A0A1B9H155</accession>
<evidence type="ECO:0008006" key="4">
    <source>
        <dbReference type="Google" id="ProtNLM"/>
    </source>
</evidence>
<evidence type="ECO:0000313" key="3">
    <source>
        <dbReference type="Proteomes" id="UP000092666"/>
    </source>
</evidence>
<keyword evidence="3" id="KW-1185">Reference proteome</keyword>
<dbReference type="Gene3D" id="3.50.30.50">
    <property type="entry name" value="Putative cyclase"/>
    <property type="match status" value="1"/>
</dbReference>
<evidence type="ECO:0000256" key="1">
    <source>
        <dbReference type="ARBA" id="ARBA00007865"/>
    </source>
</evidence>
<dbReference type="GO" id="GO:0019441">
    <property type="term" value="P:L-tryptophan catabolic process to kynurenine"/>
    <property type="evidence" value="ECO:0007669"/>
    <property type="project" value="InterPro"/>
</dbReference>
<organism evidence="2 3">
    <name type="scientific">Kwoniella heveanensis BCC8398</name>
    <dbReference type="NCBI Taxonomy" id="1296120"/>
    <lineage>
        <taxon>Eukaryota</taxon>
        <taxon>Fungi</taxon>
        <taxon>Dikarya</taxon>
        <taxon>Basidiomycota</taxon>
        <taxon>Agaricomycotina</taxon>
        <taxon>Tremellomycetes</taxon>
        <taxon>Tremellales</taxon>
        <taxon>Cryptococcaceae</taxon>
        <taxon>Kwoniella</taxon>
    </lineage>
</organism>
<dbReference type="Pfam" id="PF04199">
    <property type="entry name" value="Cyclase"/>
    <property type="match status" value="1"/>
</dbReference>
<sequence>MPSFPPFSALPLKKDGPPHNAWGLYSDAEGDGEDELGRLNLISPQSVKRGKETITEGLVINLNLPLSFPPLHPRREHLQHEIKCSGHSNDDVVRFNTQSSTQWDGFRHYPYQDWPGKGEYTFYGGMSIEEASDSSVKKYGAQNYAKRPITSRAHLLDIPLYLSTHSLPPLDPFSSSQPIPLSTLKACAEDSQITFAEGDILLVNTGFIEALEGLSDEEREGLKKREKNESVGVEANEEVWAWHWDNGIAAVASDCPSYESWPAPDGQLSCHQVFLAGFGLPIGELFDLRELAEQCKRLNRWTFFFASCGLYVDGGIATPPNAQAIL</sequence>
<dbReference type="OrthoDB" id="5396at2759"/>
<name>A0A1B9H155_9TREE</name>
<dbReference type="InterPro" id="IPR007325">
    <property type="entry name" value="KFase/CYL"/>
</dbReference>
<dbReference type="SUPFAM" id="SSF102198">
    <property type="entry name" value="Putative cyclase"/>
    <property type="match status" value="1"/>
</dbReference>
<proteinExistence type="inferred from homology"/>
<evidence type="ECO:0000313" key="2">
    <source>
        <dbReference type="EMBL" id="OCF36999.1"/>
    </source>
</evidence>
<reference evidence="3" key="2">
    <citation type="submission" date="2013-12" db="EMBL/GenBank/DDBJ databases">
        <title>Evolution of pathogenesis and genome organization in the Tremellales.</title>
        <authorList>
            <person name="Cuomo C."/>
            <person name="Litvintseva A."/>
            <person name="Heitman J."/>
            <person name="Chen Y."/>
            <person name="Sun S."/>
            <person name="Springer D."/>
            <person name="Dromer F."/>
            <person name="Young S."/>
            <person name="Zeng Q."/>
            <person name="Chapman S."/>
            <person name="Gujja S."/>
            <person name="Saif S."/>
            <person name="Birren B."/>
        </authorList>
    </citation>
    <scope>NUCLEOTIDE SEQUENCE [LARGE SCALE GENOMIC DNA]</scope>
    <source>
        <strain evidence="3">BCC8398</strain>
    </source>
</reference>